<dbReference type="AlphaFoldDB" id="A0ABD3ND52"/>
<dbReference type="PANTHER" id="PTHR47570:SF1">
    <property type="entry name" value="ZINC ION BINDING PROTEIN"/>
    <property type="match status" value="1"/>
</dbReference>
<dbReference type="Proteomes" id="UP001530400">
    <property type="component" value="Unassembled WGS sequence"/>
</dbReference>
<keyword evidence="3" id="KW-1185">Reference proteome</keyword>
<feature type="domain" description="Mitochondrial splicing suppressor 51-like C-terminal" evidence="1">
    <location>
        <begin position="410"/>
        <end position="542"/>
    </location>
</feature>
<evidence type="ECO:0000259" key="1">
    <source>
        <dbReference type="Pfam" id="PF20179"/>
    </source>
</evidence>
<dbReference type="Pfam" id="PF20179">
    <property type="entry name" value="MSS51_C"/>
    <property type="match status" value="1"/>
</dbReference>
<protein>
    <recommendedName>
        <fullName evidence="1">Mitochondrial splicing suppressor 51-like C-terminal domain-containing protein</fullName>
    </recommendedName>
</protein>
<evidence type="ECO:0000313" key="2">
    <source>
        <dbReference type="EMBL" id="KAL3773877.1"/>
    </source>
</evidence>
<reference evidence="2 3" key="1">
    <citation type="submission" date="2024-10" db="EMBL/GenBank/DDBJ databases">
        <title>Updated reference genomes for cyclostephanoid diatoms.</title>
        <authorList>
            <person name="Roberts W.R."/>
            <person name="Alverson A.J."/>
        </authorList>
    </citation>
    <scope>NUCLEOTIDE SEQUENCE [LARGE SCALE GENOMIC DNA]</scope>
    <source>
        <strain evidence="2 3">AJA010-31</strain>
    </source>
</reference>
<organism evidence="2 3">
    <name type="scientific">Cyclotella atomus</name>
    <dbReference type="NCBI Taxonomy" id="382360"/>
    <lineage>
        <taxon>Eukaryota</taxon>
        <taxon>Sar</taxon>
        <taxon>Stramenopiles</taxon>
        <taxon>Ochrophyta</taxon>
        <taxon>Bacillariophyta</taxon>
        <taxon>Coscinodiscophyceae</taxon>
        <taxon>Thalassiosirophycidae</taxon>
        <taxon>Stephanodiscales</taxon>
        <taxon>Stephanodiscaceae</taxon>
        <taxon>Cyclotella</taxon>
    </lineage>
</organism>
<comment type="caution">
    <text evidence="2">The sequence shown here is derived from an EMBL/GenBank/DDBJ whole genome shotgun (WGS) entry which is preliminary data.</text>
</comment>
<name>A0ABD3ND52_9STRA</name>
<dbReference type="InterPro" id="IPR046824">
    <property type="entry name" value="Mss51-like_C"/>
</dbReference>
<gene>
    <name evidence="2" type="ORF">ACHAWO_007197</name>
</gene>
<dbReference type="PANTHER" id="PTHR47570">
    <property type="entry name" value="ZINC ION BINDING PROTEIN"/>
    <property type="match status" value="1"/>
</dbReference>
<proteinExistence type="predicted"/>
<sequence>MVLLVKIPADLSLPLTEESAKTTTGDAIPSYLESKINGDGFVDTSVLIRHSTKSAGLHAYSISSTSLSKQDVPNYRATTLAMACGLHSKRFVNDVYIGRLGYASAGLANVDVSVSDLEAAVYTPDLRQTFIGELSKSGILGAGVSIGAAPDWLCSGAQTNYHDNKSMAALAAVMARHEVVEDDSESCSTSESERPSNADCNQSTSTTKLDILAMKHQVTLCIHCRRPASSLCTECKGTYFCDAPRKCKEAGWSHGCVCITWQMYVNHRDKLSDFTDFSGWQVPLLQEDCYSSDETYTRYLMDTLNVISSHTNNDTAAAQTWWSTEIHGWNGGKSASAKLVDLFQRVSYQDGIGLDVALIPNERHVTTDDIKRAGIFVDDNNMPNLTSWKDYYNVRCIPPSSPIALLATFPLTVYYAIQNHGIVPVTAAQMLDRPLKIHLVGIEKELNFIDFFKELGFLLPANVNIDMTWIIREDMFPEASTKTKEDDNFQYLSLQLTNNLTLTIIGGTYGDSLDPNFDIAGGAPDIIIGLNAGLYTYESWRHVRNELCKFGRSQSETKLACKPIPTAESNACQLHEPASV</sequence>
<evidence type="ECO:0000313" key="3">
    <source>
        <dbReference type="Proteomes" id="UP001530400"/>
    </source>
</evidence>
<dbReference type="EMBL" id="JALLPJ020001216">
    <property type="protein sequence ID" value="KAL3773877.1"/>
    <property type="molecule type" value="Genomic_DNA"/>
</dbReference>
<accession>A0ABD3ND52</accession>